<evidence type="ECO:0000313" key="3">
    <source>
        <dbReference type="Proteomes" id="UP000521379"/>
    </source>
</evidence>
<gene>
    <name evidence="2" type="ORF">GTW58_10295</name>
</gene>
<dbReference type="RefSeq" id="WP_119933381.1">
    <property type="nucleotide sequence ID" value="NZ_JAAVUN010000021.1"/>
</dbReference>
<dbReference type="EMBL" id="JAAVUN010000021">
    <property type="protein sequence ID" value="NKE10312.1"/>
    <property type="molecule type" value="Genomic_DNA"/>
</dbReference>
<organism evidence="2 3">
    <name type="scientific">Kocuria subflava</name>
    <dbReference type="NCBI Taxonomy" id="1736139"/>
    <lineage>
        <taxon>Bacteria</taxon>
        <taxon>Bacillati</taxon>
        <taxon>Actinomycetota</taxon>
        <taxon>Actinomycetes</taxon>
        <taxon>Micrococcales</taxon>
        <taxon>Micrococcaceae</taxon>
        <taxon>Kocuria</taxon>
    </lineage>
</organism>
<feature type="transmembrane region" description="Helical" evidence="1">
    <location>
        <begin position="389"/>
        <end position="411"/>
    </location>
</feature>
<feature type="transmembrane region" description="Helical" evidence="1">
    <location>
        <begin position="417"/>
        <end position="435"/>
    </location>
</feature>
<evidence type="ECO:0000313" key="2">
    <source>
        <dbReference type="EMBL" id="NKE10312.1"/>
    </source>
</evidence>
<dbReference type="AlphaFoldDB" id="A0A846TX37"/>
<sequence length="497" mass="54098">MDPLTVQTHLLPWASSLKHSGQKLDAALRAAEAMMAARVPDHGDVCARIYQRYAQTTSVNRAQAERIELLAMTCLMIATLTPQPPPHATQTLMMRFHTVNRTQGARVRPIHDDEWNAACTAIALSGTGGPAHGLLTHMLPEATWRQDPARCEVLLAAMETSASRDVDPFLRRLEQETPVDAADVARADMALQVRRNRQENPPQEVPTGPAALTLYRELSDRLVRAGVGDAQRWQAAEQRVLELMGWMGAANRTQLLEVMLREGGCAAVVEHAESGGSDSAAREIAGDQLRSMEVTSRRGQHIVRVPGWAVDTTEDQVFVAIYPEAWADLLTWVRADDTPITGFPQPGTAGPQPWDPALLARLRQQGWATAGAGVGAGATVRQRIGANPVLVKVSVASVVIVMAAVAGHLLVGEHTTLRSLLAPLIAGLGSLITVSMRKPFPVVTPWIPLAVLAVYVWMTLAGSDVGRVLVFAAFIPAAYGSLWMDRRRRNHPRRRRS</sequence>
<name>A0A846TX37_9MICC</name>
<keyword evidence="3" id="KW-1185">Reference proteome</keyword>
<feature type="transmembrane region" description="Helical" evidence="1">
    <location>
        <begin position="466"/>
        <end position="484"/>
    </location>
</feature>
<reference evidence="2 3" key="1">
    <citation type="submission" date="2020-02" db="EMBL/GenBank/DDBJ databases">
        <authorList>
            <person name="Sun Q."/>
        </authorList>
    </citation>
    <scope>NUCLEOTIDE SEQUENCE [LARGE SCALE GENOMIC DNA]</scope>
    <source>
        <strain evidence="2 3">YIM 13062</strain>
    </source>
</reference>
<dbReference type="Proteomes" id="UP000521379">
    <property type="component" value="Unassembled WGS sequence"/>
</dbReference>
<comment type="caution">
    <text evidence="2">The sequence shown here is derived from an EMBL/GenBank/DDBJ whole genome shotgun (WGS) entry which is preliminary data.</text>
</comment>
<keyword evidence="1" id="KW-0472">Membrane</keyword>
<keyword evidence="1" id="KW-0812">Transmembrane</keyword>
<keyword evidence="1" id="KW-1133">Transmembrane helix</keyword>
<proteinExistence type="predicted"/>
<feature type="transmembrane region" description="Helical" evidence="1">
    <location>
        <begin position="442"/>
        <end position="460"/>
    </location>
</feature>
<evidence type="ECO:0000256" key="1">
    <source>
        <dbReference type="SAM" id="Phobius"/>
    </source>
</evidence>
<protein>
    <submittedName>
        <fullName evidence="2">Uncharacterized protein</fullName>
    </submittedName>
</protein>
<accession>A0A846TX37</accession>